<dbReference type="Proteomes" id="UP000255139">
    <property type="component" value="Unassembled WGS sequence"/>
</dbReference>
<evidence type="ECO:0000313" key="3">
    <source>
        <dbReference type="EMBL" id="TLE01352.1"/>
    </source>
</evidence>
<dbReference type="OrthoDB" id="5361769at2"/>
<gene>
    <name evidence="3" type="ORF">LS73_001325</name>
    <name evidence="2" type="ORF">NCTC12714_00052</name>
</gene>
<dbReference type="EMBL" id="UGJE01000002">
    <property type="protein sequence ID" value="STQ85277.1"/>
    <property type="molecule type" value="Genomic_DNA"/>
</dbReference>
<evidence type="ECO:0000313" key="4">
    <source>
        <dbReference type="Proteomes" id="UP000029922"/>
    </source>
</evidence>
<dbReference type="EMBL" id="JRPD02000002">
    <property type="protein sequence ID" value="TLE01352.1"/>
    <property type="molecule type" value="Genomic_DNA"/>
</dbReference>
<accession>A0A099TW52</accession>
<protein>
    <submittedName>
        <fullName evidence="2">Uncharacterized protein</fullName>
    </submittedName>
</protein>
<evidence type="ECO:0000256" key="1">
    <source>
        <dbReference type="SAM" id="MobiDB-lite"/>
    </source>
</evidence>
<dbReference type="RefSeq" id="WP_034559043.1">
    <property type="nucleotide sequence ID" value="NZ_FZML01000017.1"/>
</dbReference>
<reference evidence="2 5" key="2">
    <citation type="submission" date="2018-06" db="EMBL/GenBank/DDBJ databases">
        <authorList>
            <consortium name="Pathogen Informatics"/>
            <person name="Doyle S."/>
        </authorList>
    </citation>
    <scope>NUCLEOTIDE SEQUENCE [LARGE SCALE GENOMIC DNA]</scope>
    <source>
        <strain evidence="2 5">NCTC12714</strain>
    </source>
</reference>
<reference evidence="3 4" key="1">
    <citation type="journal article" date="2014" name="Genome Announc.">
        <title>Draft genome sequences of eight enterohepatic helicobacter species isolated from both laboratory and wild rodents.</title>
        <authorList>
            <person name="Sheh A."/>
            <person name="Shen Z."/>
            <person name="Fox J.G."/>
        </authorList>
    </citation>
    <scope>NUCLEOTIDE SEQUENCE [LARGE SCALE GENOMIC DNA]</scope>
    <source>
        <strain evidence="3 4">ST1</strain>
    </source>
</reference>
<dbReference type="Proteomes" id="UP000029922">
    <property type="component" value="Unassembled WGS sequence"/>
</dbReference>
<name>A0A099TW52_9HELI</name>
<sequence>MSIIGTILRPLFATVLISINHDEDVCVVHVIKKRGDSIVDDIRKEFKIINGEPSAETIKYINKFKKRYAYSYLATLSKNTDQVLVPSIKKDVFPNFGVNDKEFKSIKLPNSSIFIHKDEILNYQKTFKGAKGLDFLFSPFILLFLKSKTITGNRPKMFVLQEKENLATLIATRKDILYGSLFRINSQENLTTIASTKEQSNKESKVQSNAKNSEDLKNLDTELDDLEQDLQDFDSFDFSELEMQDMNVEEDAGGGGEKQIVSSGDNLQDLGRSTSIIQLLQSSLRDFYQNTLYDSDFVEEIVIFDCYGMSSQSVHNIKSNLMIDVSLIPIDLPKEIINLSQIELDS</sequence>
<organism evidence="2 5">
    <name type="scientific">Helicobacter muridarum</name>
    <dbReference type="NCBI Taxonomy" id="216"/>
    <lineage>
        <taxon>Bacteria</taxon>
        <taxon>Pseudomonadati</taxon>
        <taxon>Campylobacterota</taxon>
        <taxon>Epsilonproteobacteria</taxon>
        <taxon>Campylobacterales</taxon>
        <taxon>Helicobacteraceae</taxon>
        <taxon>Helicobacter</taxon>
    </lineage>
</organism>
<keyword evidence="5" id="KW-1185">Reference proteome</keyword>
<evidence type="ECO:0000313" key="2">
    <source>
        <dbReference type="EMBL" id="STQ85277.1"/>
    </source>
</evidence>
<dbReference type="STRING" id="216.LS73_08440"/>
<feature type="region of interest" description="Disordered" evidence="1">
    <location>
        <begin position="195"/>
        <end position="214"/>
    </location>
</feature>
<proteinExistence type="predicted"/>
<evidence type="ECO:0000313" key="5">
    <source>
        <dbReference type="Proteomes" id="UP000255139"/>
    </source>
</evidence>
<dbReference type="AlphaFoldDB" id="A0A099TW52"/>